<protein>
    <submittedName>
        <fullName evidence="2">Uncharacterized protein</fullName>
    </submittedName>
</protein>
<feature type="transmembrane region" description="Helical" evidence="1">
    <location>
        <begin position="68"/>
        <end position="85"/>
    </location>
</feature>
<accession>A0A8X6NHW0</accession>
<gene>
    <name evidence="2" type="ORF">NPIL_335221</name>
</gene>
<keyword evidence="1" id="KW-0812">Transmembrane</keyword>
<keyword evidence="1" id="KW-0472">Membrane</keyword>
<evidence type="ECO:0000313" key="2">
    <source>
        <dbReference type="EMBL" id="GFT15264.1"/>
    </source>
</evidence>
<dbReference type="AlphaFoldDB" id="A0A8X6NHW0"/>
<dbReference type="Proteomes" id="UP000887013">
    <property type="component" value="Unassembled WGS sequence"/>
</dbReference>
<evidence type="ECO:0000313" key="3">
    <source>
        <dbReference type="Proteomes" id="UP000887013"/>
    </source>
</evidence>
<keyword evidence="3" id="KW-1185">Reference proteome</keyword>
<sequence>MGYMDYNIRIECMIGVLILSQIIELINGNRGLAQDIAGLVEGFSNAEENVYLESDRISDQRKSMKRDNVDWLFTVVAVLSAVTILDRVPVECSPLDDIEKDAAE</sequence>
<keyword evidence="1" id="KW-1133">Transmembrane helix</keyword>
<organism evidence="2 3">
    <name type="scientific">Nephila pilipes</name>
    <name type="common">Giant wood spider</name>
    <name type="synonym">Nephila maculata</name>
    <dbReference type="NCBI Taxonomy" id="299642"/>
    <lineage>
        <taxon>Eukaryota</taxon>
        <taxon>Metazoa</taxon>
        <taxon>Ecdysozoa</taxon>
        <taxon>Arthropoda</taxon>
        <taxon>Chelicerata</taxon>
        <taxon>Arachnida</taxon>
        <taxon>Araneae</taxon>
        <taxon>Araneomorphae</taxon>
        <taxon>Entelegynae</taxon>
        <taxon>Araneoidea</taxon>
        <taxon>Nephilidae</taxon>
        <taxon>Nephila</taxon>
    </lineage>
</organism>
<name>A0A8X6NHW0_NEPPI</name>
<evidence type="ECO:0000256" key="1">
    <source>
        <dbReference type="SAM" id="Phobius"/>
    </source>
</evidence>
<reference evidence="2" key="1">
    <citation type="submission" date="2020-08" db="EMBL/GenBank/DDBJ databases">
        <title>Multicomponent nature underlies the extraordinary mechanical properties of spider dragline silk.</title>
        <authorList>
            <person name="Kono N."/>
            <person name="Nakamura H."/>
            <person name="Mori M."/>
            <person name="Yoshida Y."/>
            <person name="Ohtoshi R."/>
            <person name="Malay A.D."/>
            <person name="Moran D.A.P."/>
            <person name="Tomita M."/>
            <person name="Numata K."/>
            <person name="Arakawa K."/>
        </authorList>
    </citation>
    <scope>NUCLEOTIDE SEQUENCE</scope>
</reference>
<dbReference type="EMBL" id="BMAW01104572">
    <property type="protein sequence ID" value="GFT15264.1"/>
    <property type="molecule type" value="Genomic_DNA"/>
</dbReference>
<proteinExistence type="predicted"/>
<comment type="caution">
    <text evidence="2">The sequence shown here is derived from an EMBL/GenBank/DDBJ whole genome shotgun (WGS) entry which is preliminary data.</text>
</comment>